<name>X0XUG5_9ZZZZ</name>
<reference evidence="1" key="1">
    <citation type="journal article" date="2014" name="Front. Microbiol.">
        <title>High frequency of phylogenetically diverse reductive dehalogenase-homologous genes in deep subseafloor sedimentary metagenomes.</title>
        <authorList>
            <person name="Kawai M."/>
            <person name="Futagami T."/>
            <person name="Toyoda A."/>
            <person name="Takaki Y."/>
            <person name="Nishi S."/>
            <person name="Hori S."/>
            <person name="Arai W."/>
            <person name="Tsubouchi T."/>
            <person name="Morono Y."/>
            <person name="Uchiyama I."/>
            <person name="Ito T."/>
            <person name="Fujiyama A."/>
            <person name="Inagaki F."/>
            <person name="Takami H."/>
        </authorList>
    </citation>
    <scope>NUCLEOTIDE SEQUENCE</scope>
    <source>
        <strain evidence="1">Expedition CK06-06</strain>
    </source>
</reference>
<organism evidence="1">
    <name type="scientific">marine sediment metagenome</name>
    <dbReference type="NCBI Taxonomy" id="412755"/>
    <lineage>
        <taxon>unclassified sequences</taxon>
        <taxon>metagenomes</taxon>
        <taxon>ecological metagenomes</taxon>
    </lineage>
</organism>
<accession>X0XUG5</accession>
<gene>
    <name evidence="1" type="ORF">S01H1_65872</name>
</gene>
<dbReference type="EMBL" id="BARS01043516">
    <property type="protein sequence ID" value="GAG40268.1"/>
    <property type="molecule type" value="Genomic_DNA"/>
</dbReference>
<dbReference type="AlphaFoldDB" id="X0XUG5"/>
<protein>
    <submittedName>
        <fullName evidence="1">Uncharacterized protein</fullName>
    </submittedName>
</protein>
<evidence type="ECO:0000313" key="1">
    <source>
        <dbReference type="EMBL" id="GAG40268.1"/>
    </source>
</evidence>
<sequence length="173" mass="19253">MTTDATVAEPTHHITLYDGTTTRGIVLCDHNGLADPKQITKTPIRRMPLKMQQGDSEWSDFELPYQNIAQDDWSGGRGLKDDLDKTRYWHGFMANTMHRGKAFLGPQPQLTDGYRVHNHDLYGSTTLQGLYGGTEYLARKFTAGASYSGRRAEIWAKKVGTPNGDLTVALHAA</sequence>
<feature type="non-terminal residue" evidence="1">
    <location>
        <position position="173"/>
    </location>
</feature>
<comment type="caution">
    <text evidence="1">The sequence shown here is derived from an EMBL/GenBank/DDBJ whole genome shotgun (WGS) entry which is preliminary data.</text>
</comment>
<proteinExistence type="predicted"/>